<dbReference type="SUPFAM" id="SSF53474">
    <property type="entry name" value="alpha/beta-Hydrolases"/>
    <property type="match status" value="1"/>
</dbReference>
<sequence>MYTTRIRVLVLFLLISSISNAQITDLKNWLALTSASRPPLENLSFAKQALTKNEATIVQNLLLADKQTGMLNDYGTQWDNRLLTYGNYQMPFYYQIFGTKPADGRSLFISLHGGGGTSAAANDQQYQNQQHLYDATMNSLEGVYLAPRAPTNTWNLWHQDHIDEFLNIIIQLAVLKEDVNPNKVYILGYSAGGDGLYQLAPRMADRWAAASMMAGHPNDASPLGLRNTPFAIHVGALDNAYDRNEVAQQWGTDLDRLQVNDPQGYIHDVRIHAGLGHWMNLQDAVALPWMKNHQRNPIPKRVVWKQDNRHHSSFYWLKVPQNEIISKGEILVEYSPSLNEIKILENYADSLKLLINDDMLNLDKPITIKYQDTVIHQGIFHRSILNIYENLSIKGDPNLAFPCVAFVKNNQIVVEENVTPSLNSMKDFD</sequence>
<keyword evidence="1 3" id="KW-0732">Signal</keyword>
<evidence type="ECO:0008006" key="6">
    <source>
        <dbReference type="Google" id="ProtNLM"/>
    </source>
</evidence>
<dbReference type="STRING" id="558155.SAMN04487911_1432"/>
<name>A0A1M6MJC5_9FLAO</name>
<dbReference type="EMBL" id="FQYX01000043">
    <property type="protein sequence ID" value="SHJ83547.1"/>
    <property type="molecule type" value="Genomic_DNA"/>
</dbReference>
<evidence type="ECO:0000256" key="2">
    <source>
        <dbReference type="ARBA" id="ARBA00022801"/>
    </source>
</evidence>
<accession>A0A1M6MJC5</accession>
<dbReference type="GO" id="GO:0016787">
    <property type="term" value="F:hydrolase activity"/>
    <property type="evidence" value="ECO:0007669"/>
    <property type="project" value="UniProtKB-KW"/>
</dbReference>
<dbReference type="PANTHER" id="PTHR43037">
    <property type="entry name" value="UNNAMED PRODUCT-RELATED"/>
    <property type="match status" value="1"/>
</dbReference>
<dbReference type="PANTHER" id="PTHR43037:SF5">
    <property type="entry name" value="FERULOYL ESTERASE"/>
    <property type="match status" value="1"/>
</dbReference>
<feature type="signal peptide" evidence="3">
    <location>
        <begin position="1"/>
        <end position="21"/>
    </location>
</feature>
<protein>
    <recommendedName>
        <fullName evidence="6">Alpha/beta hydrolase family protein</fullName>
    </recommendedName>
</protein>
<keyword evidence="2" id="KW-0378">Hydrolase</keyword>
<dbReference type="RefSeq" id="WP_072765887.1">
    <property type="nucleotide sequence ID" value="NZ_FQYX01000043.1"/>
</dbReference>
<organism evidence="4 5">
    <name type="scientific">Arenibacter nanhaiticus</name>
    <dbReference type="NCBI Taxonomy" id="558155"/>
    <lineage>
        <taxon>Bacteria</taxon>
        <taxon>Pseudomonadati</taxon>
        <taxon>Bacteroidota</taxon>
        <taxon>Flavobacteriia</taxon>
        <taxon>Flavobacteriales</taxon>
        <taxon>Flavobacteriaceae</taxon>
        <taxon>Arenibacter</taxon>
    </lineage>
</organism>
<evidence type="ECO:0000256" key="1">
    <source>
        <dbReference type="ARBA" id="ARBA00022729"/>
    </source>
</evidence>
<dbReference type="Gene3D" id="3.40.50.1820">
    <property type="entry name" value="alpha/beta hydrolase"/>
    <property type="match status" value="1"/>
</dbReference>
<keyword evidence="5" id="KW-1185">Reference proteome</keyword>
<proteinExistence type="predicted"/>
<evidence type="ECO:0000313" key="5">
    <source>
        <dbReference type="Proteomes" id="UP000184231"/>
    </source>
</evidence>
<dbReference type="Proteomes" id="UP000184231">
    <property type="component" value="Unassembled WGS sequence"/>
</dbReference>
<gene>
    <name evidence="4" type="ORF">SAMN04487911_1432</name>
</gene>
<feature type="chain" id="PRO_5012252000" description="Alpha/beta hydrolase family protein" evidence="3">
    <location>
        <begin position="22"/>
        <end position="429"/>
    </location>
</feature>
<dbReference type="InterPro" id="IPR050955">
    <property type="entry name" value="Plant_Biomass_Hydrol_Est"/>
</dbReference>
<dbReference type="OrthoDB" id="9764953at2"/>
<dbReference type="AlphaFoldDB" id="A0A1M6MJC5"/>
<evidence type="ECO:0000256" key="3">
    <source>
        <dbReference type="SAM" id="SignalP"/>
    </source>
</evidence>
<evidence type="ECO:0000313" key="4">
    <source>
        <dbReference type="EMBL" id="SHJ83547.1"/>
    </source>
</evidence>
<reference evidence="4 5" key="1">
    <citation type="submission" date="2016-11" db="EMBL/GenBank/DDBJ databases">
        <authorList>
            <person name="Jaros S."/>
            <person name="Januszkiewicz K."/>
            <person name="Wedrychowicz H."/>
        </authorList>
    </citation>
    <scope>NUCLEOTIDE SEQUENCE [LARGE SCALE GENOMIC DNA]</scope>
    <source>
        <strain evidence="4 5">CGMCC 1.8863</strain>
    </source>
</reference>
<dbReference type="InterPro" id="IPR029058">
    <property type="entry name" value="AB_hydrolase_fold"/>
</dbReference>